<keyword evidence="2" id="KW-0436">Ligase</keyword>
<reference evidence="2 3" key="1">
    <citation type="journal article" date="2009" name="PLoS ONE">
        <title>Complete genome sequence of the aerobic CO-oxidizing thermophile Thermomicrobium roseum.</title>
        <authorList>
            <person name="Wu D."/>
            <person name="Raymond J."/>
            <person name="Wu M."/>
            <person name="Chatterji S."/>
            <person name="Ren Q."/>
            <person name="Graham J.E."/>
            <person name="Bryant D.A."/>
            <person name="Robb F."/>
            <person name="Colman A."/>
            <person name="Tallon L.J."/>
            <person name="Badger J.H."/>
            <person name="Madupu R."/>
            <person name="Ward N.L."/>
            <person name="Eisen J.A."/>
        </authorList>
    </citation>
    <scope>NUCLEOTIDE SEQUENCE [LARGE SCALE GENOMIC DNA]</scope>
    <source>
        <strain evidence="3">ATCC 27502 / DSM 5159 / P-2</strain>
    </source>
</reference>
<organism evidence="2 3">
    <name type="scientific">Thermomicrobium roseum (strain ATCC 27502 / DSM 5159 / P-2)</name>
    <dbReference type="NCBI Taxonomy" id="309801"/>
    <lineage>
        <taxon>Bacteria</taxon>
        <taxon>Pseudomonadati</taxon>
        <taxon>Thermomicrobiota</taxon>
        <taxon>Thermomicrobia</taxon>
        <taxon>Thermomicrobiales</taxon>
        <taxon>Thermomicrobiaceae</taxon>
        <taxon>Thermomicrobium</taxon>
    </lineage>
</organism>
<dbReference type="KEGG" id="tro:trd_1082"/>
<sequence length="159" mass="16645">MSTRTPEDLAAFLSRRAARARLLPAEQPTRTVEEAARALGVSPRQIIKSLLFCAEDGTCVLAIVRGDQRVDPARLRAACGGTPLKLAPARQVLAVTGYPAGATPPVGHSIPLRVLVDSAVLAEPLVYGGGGDERTMLEISPEEIVRLTGALVAAIAQST</sequence>
<proteinExistence type="predicted"/>
<protein>
    <submittedName>
        <fullName evidence="2">Putative YbaK / prolyl-tRNA synthetases associated domain</fullName>
    </submittedName>
</protein>
<dbReference type="eggNOG" id="COG2606">
    <property type="taxonomic scope" value="Bacteria"/>
</dbReference>
<evidence type="ECO:0000313" key="2">
    <source>
        <dbReference type="EMBL" id="ACM04598.1"/>
    </source>
</evidence>
<dbReference type="GO" id="GO:0002161">
    <property type="term" value="F:aminoacyl-tRNA deacylase activity"/>
    <property type="evidence" value="ECO:0007669"/>
    <property type="project" value="InterPro"/>
</dbReference>
<dbReference type="EMBL" id="CP001275">
    <property type="protein sequence ID" value="ACM04598.1"/>
    <property type="molecule type" value="Genomic_DNA"/>
</dbReference>
<evidence type="ECO:0000259" key="1">
    <source>
        <dbReference type="Pfam" id="PF04073"/>
    </source>
</evidence>
<keyword evidence="2" id="KW-0030">Aminoacyl-tRNA synthetase</keyword>
<dbReference type="RefSeq" id="WP_015922035.1">
    <property type="nucleotide sequence ID" value="NC_011959.1"/>
</dbReference>
<dbReference type="OrthoDB" id="9798760at2"/>
<dbReference type="GO" id="GO:0004812">
    <property type="term" value="F:aminoacyl-tRNA ligase activity"/>
    <property type="evidence" value="ECO:0007669"/>
    <property type="project" value="UniProtKB-KW"/>
</dbReference>
<dbReference type="Pfam" id="PF04073">
    <property type="entry name" value="tRNA_edit"/>
    <property type="match status" value="1"/>
</dbReference>
<dbReference type="InterPro" id="IPR007214">
    <property type="entry name" value="YbaK/aa-tRNA-synth-assoc-dom"/>
</dbReference>
<dbReference type="PANTHER" id="PTHR30411:SF1">
    <property type="entry name" value="CYTOPLASMIC PROTEIN"/>
    <property type="match status" value="1"/>
</dbReference>
<keyword evidence="3" id="KW-1185">Reference proteome</keyword>
<dbReference type="PANTHER" id="PTHR30411">
    <property type="entry name" value="CYTOPLASMIC PROTEIN"/>
    <property type="match status" value="1"/>
</dbReference>
<gene>
    <name evidence="2" type="ordered locus">trd_1082</name>
</gene>
<evidence type="ECO:0000313" key="3">
    <source>
        <dbReference type="Proteomes" id="UP000000447"/>
    </source>
</evidence>
<dbReference type="HOGENOM" id="CLU_094875_0_2_0"/>
<accession>B9L0L1</accession>
<dbReference type="CDD" id="cd04333">
    <property type="entry name" value="ProX_deacylase"/>
    <property type="match status" value="1"/>
</dbReference>
<feature type="domain" description="YbaK/aminoacyl-tRNA synthetase-associated" evidence="1">
    <location>
        <begin position="27"/>
        <end position="147"/>
    </location>
</feature>
<dbReference type="Gene3D" id="3.90.960.10">
    <property type="entry name" value="YbaK/aminoacyl-tRNA synthetase-associated domain"/>
    <property type="match status" value="1"/>
</dbReference>
<dbReference type="InterPro" id="IPR036754">
    <property type="entry name" value="YbaK/aa-tRNA-synt-asso_dom_sf"/>
</dbReference>
<name>B9L0L1_THERP</name>
<dbReference type="SUPFAM" id="SSF55826">
    <property type="entry name" value="YbaK/ProRS associated domain"/>
    <property type="match status" value="1"/>
</dbReference>
<dbReference type="Proteomes" id="UP000000447">
    <property type="component" value="Chromosome"/>
</dbReference>
<dbReference type="AlphaFoldDB" id="B9L0L1"/>